<keyword evidence="4" id="KW-1185">Reference proteome</keyword>
<evidence type="ECO:0000256" key="1">
    <source>
        <dbReference type="ARBA" id="ARBA00023002"/>
    </source>
</evidence>
<dbReference type="PANTHER" id="PTHR11732">
    <property type="entry name" value="ALDO/KETO REDUCTASE"/>
    <property type="match status" value="1"/>
</dbReference>
<dbReference type="SUPFAM" id="SSF51430">
    <property type="entry name" value="NAD(P)-linked oxidoreductase"/>
    <property type="match status" value="1"/>
</dbReference>
<dbReference type="InterPro" id="IPR036812">
    <property type="entry name" value="NAD(P)_OxRdtase_dom_sf"/>
</dbReference>
<dbReference type="InterPro" id="IPR020471">
    <property type="entry name" value="AKR"/>
</dbReference>
<sequence>MPSSLTKPLALAGGGVPSKPLPRLIYGTAWKKARTQPLVHLALSTGFRALDTAAQPRHYAEPDVASALREAIAQNVVARRDVFVQTKFTPLPGQDPDNVPYDASAPLADQVRASVEGSLRNFAVGEAGEEGYIDCLLLHSPLPTLEETLTAWATMASFVPERVRRLGISNVSLPMLRALCDAVARSAEPLPKPAAVQNRLRMGAYEPELYAFCQREGIVFEAFWTLSANPNLLASRPVAEVAAGAGVGREVAMYALLLGFDHFVVLDGTTSGEHMREDLEGLEKVGGWADGEGAELWKACVADFKVLMGCEP</sequence>
<evidence type="ECO:0000313" key="3">
    <source>
        <dbReference type="EMBL" id="SPO03432.1"/>
    </source>
</evidence>
<dbReference type="AlphaFoldDB" id="A0AAE8N259"/>
<feature type="domain" description="NADP-dependent oxidoreductase" evidence="2">
    <location>
        <begin position="31"/>
        <end position="226"/>
    </location>
</feature>
<gene>
    <name evidence="3" type="ORF">DNG_06115</name>
</gene>
<organism evidence="3 4">
    <name type="scientific">Cephalotrichum gorgonifer</name>
    <dbReference type="NCBI Taxonomy" id="2041049"/>
    <lineage>
        <taxon>Eukaryota</taxon>
        <taxon>Fungi</taxon>
        <taxon>Dikarya</taxon>
        <taxon>Ascomycota</taxon>
        <taxon>Pezizomycotina</taxon>
        <taxon>Sordariomycetes</taxon>
        <taxon>Hypocreomycetidae</taxon>
        <taxon>Microascales</taxon>
        <taxon>Microascaceae</taxon>
        <taxon>Cephalotrichum</taxon>
    </lineage>
</organism>
<accession>A0AAE8N259</accession>
<dbReference type="Proteomes" id="UP001187682">
    <property type="component" value="Unassembled WGS sequence"/>
</dbReference>
<dbReference type="InterPro" id="IPR023210">
    <property type="entry name" value="NADP_OxRdtase_dom"/>
</dbReference>
<protein>
    <submittedName>
        <fullName evidence="3">Related to D-xylose reductase II,III protein</fullName>
    </submittedName>
</protein>
<reference evidence="3" key="1">
    <citation type="submission" date="2018-03" db="EMBL/GenBank/DDBJ databases">
        <authorList>
            <person name="Guldener U."/>
        </authorList>
    </citation>
    <scope>NUCLEOTIDE SEQUENCE</scope>
</reference>
<dbReference type="GO" id="GO:0016491">
    <property type="term" value="F:oxidoreductase activity"/>
    <property type="evidence" value="ECO:0007669"/>
    <property type="project" value="UniProtKB-KW"/>
</dbReference>
<dbReference type="EMBL" id="ONZQ02000008">
    <property type="protein sequence ID" value="SPO03432.1"/>
    <property type="molecule type" value="Genomic_DNA"/>
</dbReference>
<evidence type="ECO:0000313" key="4">
    <source>
        <dbReference type="Proteomes" id="UP001187682"/>
    </source>
</evidence>
<name>A0AAE8N259_9PEZI</name>
<evidence type="ECO:0000259" key="2">
    <source>
        <dbReference type="Pfam" id="PF00248"/>
    </source>
</evidence>
<proteinExistence type="predicted"/>
<keyword evidence="1" id="KW-0560">Oxidoreductase</keyword>
<comment type="caution">
    <text evidence="3">The sequence shown here is derived from an EMBL/GenBank/DDBJ whole genome shotgun (WGS) entry which is preliminary data.</text>
</comment>
<dbReference type="Gene3D" id="3.20.20.100">
    <property type="entry name" value="NADP-dependent oxidoreductase domain"/>
    <property type="match status" value="1"/>
</dbReference>
<dbReference type="Pfam" id="PF00248">
    <property type="entry name" value="Aldo_ket_red"/>
    <property type="match status" value="1"/>
</dbReference>